<comment type="caution">
    <text evidence="1">The sequence shown here is derived from an EMBL/GenBank/DDBJ whole genome shotgun (WGS) entry which is preliminary data.</text>
</comment>
<feature type="non-terminal residue" evidence="1">
    <location>
        <position position="1"/>
    </location>
</feature>
<sequence length="276" mass="30644">FKQVHVCHAETASVTEIIAYEGTVAGSGIFMTLSETGGDIVGGYHYKKYGTAIPLRGSIENSHITLIEKPTLGEAKISAELDNQLIIGTWKSSGVIHSIHASALSKSYTSLINGIDIYKNHPNTNITIKFIDGRTQKLEVETLTDTTSIVFEDYNFDGFPDLRVLESSTGSNTTYIAWTYEPSKKVFQYSEEMSMLSSPKVLHSERAILSLSRDGCCRYIASKSVDHEKHSAEFEYEKLTGVERVTDLKTNTTTTRSISQKYFERKYLTPIGADGL</sequence>
<proteinExistence type="predicted"/>
<evidence type="ECO:0000313" key="2">
    <source>
        <dbReference type="Proteomes" id="UP001161139"/>
    </source>
</evidence>
<name>A0ABD4Y7C9_STUST</name>
<reference evidence="1" key="1">
    <citation type="submission" date="2022-09" db="EMBL/GenBank/DDBJ databases">
        <title>Intensive care unit water sources are persistently colonized with multi-drug resistant bacteria and are the site of extensive horizontal gene transfer of antibiotic resistance genes.</title>
        <authorList>
            <person name="Diorio-Toth L."/>
        </authorList>
    </citation>
    <scope>NUCLEOTIDE SEQUENCE</scope>
    <source>
        <strain evidence="1">GD03864</strain>
    </source>
</reference>
<dbReference type="RefSeq" id="WP_279648077.1">
    <property type="nucleotide sequence ID" value="NZ_JAOCDG010000090.1"/>
</dbReference>
<dbReference type="EMBL" id="JAOCDG010000090">
    <property type="protein sequence ID" value="MDH0690851.1"/>
    <property type="molecule type" value="Genomic_DNA"/>
</dbReference>
<dbReference type="NCBIfam" id="NF047539">
    <property type="entry name" value="XAC2610_fam"/>
    <property type="match status" value="1"/>
</dbReference>
<gene>
    <name evidence="1" type="ORF">N5D09_22435</name>
</gene>
<organism evidence="1 2">
    <name type="scientific">Stutzerimonas stutzeri</name>
    <name type="common">Pseudomonas stutzeri</name>
    <dbReference type="NCBI Taxonomy" id="316"/>
    <lineage>
        <taxon>Bacteria</taxon>
        <taxon>Pseudomonadati</taxon>
        <taxon>Pseudomonadota</taxon>
        <taxon>Gammaproteobacteria</taxon>
        <taxon>Pseudomonadales</taxon>
        <taxon>Pseudomonadaceae</taxon>
        <taxon>Stutzerimonas</taxon>
    </lineage>
</organism>
<protein>
    <submittedName>
        <fullName evidence="1">Uncharacterized protein</fullName>
    </submittedName>
</protein>
<accession>A0ABD4Y7C9</accession>
<dbReference type="InterPro" id="IPR058087">
    <property type="entry name" value="XAC2610_dom"/>
</dbReference>
<dbReference type="AlphaFoldDB" id="A0ABD4Y7C9"/>
<dbReference type="Proteomes" id="UP001161139">
    <property type="component" value="Unassembled WGS sequence"/>
</dbReference>
<evidence type="ECO:0000313" key="1">
    <source>
        <dbReference type="EMBL" id="MDH0690851.1"/>
    </source>
</evidence>